<evidence type="ECO:0000313" key="3">
    <source>
        <dbReference type="Proteomes" id="UP000292685"/>
    </source>
</evidence>
<feature type="domain" description="NADPH-dependent FMN reductase-like" evidence="1">
    <location>
        <begin position="2"/>
        <end position="147"/>
    </location>
</feature>
<dbReference type="RefSeq" id="WP_102157965.1">
    <property type="nucleotide sequence ID" value="NZ_PGGT01000013.1"/>
</dbReference>
<dbReference type="GO" id="GO:0010181">
    <property type="term" value="F:FMN binding"/>
    <property type="evidence" value="ECO:0007669"/>
    <property type="project" value="TreeGrafter"/>
</dbReference>
<dbReference type="Proteomes" id="UP000292685">
    <property type="component" value="Unassembled WGS sequence"/>
</dbReference>
<organism evidence="2 3">
    <name type="scientific">Zhihengliuella halotolerans</name>
    <dbReference type="NCBI Taxonomy" id="370736"/>
    <lineage>
        <taxon>Bacteria</taxon>
        <taxon>Bacillati</taxon>
        <taxon>Actinomycetota</taxon>
        <taxon>Actinomycetes</taxon>
        <taxon>Micrococcales</taxon>
        <taxon>Micrococcaceae</taxon>
        <taxon>Zhihengliuella</taxon>
    </lineage>
</organism>
<sequence length="190" mass="20584">MTRIAVLTGSTRPGRLNPQVAEWTLTEARKARPDIEFELVDIADYNLPLLDEPYPASKMKYQHEHTKVWSAKIGSFDGFVFVTAEYNHAPSPALMNAIDYLFAEWGDKAAGIVSYGGAKGARAVEVLRGILSAVGVAHVQKTVMFALGADFDDGTFAPSDRAAGALASMLEQVVALTRALETVRKQEVTA</sequence>
<name>A0A4Q8ADZ0_9MICC</name>
<proteinExistence type="predicted"/>
<dbReference type="EMBL" id="SHLA01000001">
    <property type="protein sequence ID" value="RZU62480.1"/>
    <property type="molecule type" value="Genomic_DNA"/>
</dbReference>
<accession>A0A4Q8ADZ0</accession>
<gene>
    <name evidence="2" type="ORF">EV380_2076</name>
</gene>
<evidence type="ECO:0000313" key="2">
    <source>
        <dbReference type="EMBL" id="RZU62480.1"/>
    </source>
</evidence>
<dbReference type="GO" id="GO:0016491">
    <property type="term" value="F:oxidoreductase activity"/>
    <property type="evidence" value="ECO:0007669"/>
    <property type="project" value="InterPro"/>
</dbReference>
<evidence type="ECO:0000259" key="1">
    <source>
        <dbReference type="Pfam" id="PF03358"/>
    </source>
</evidence>
<protein>
    <submittedName>
        <fullName evidence="2">NAD(P)H-dependent FMN reductase</fullName>
    </submittedName>
</protein>
<dbReference type="OrthoDB" id="9812295at2"/>
<dbReference type="Gene3D" id="3.40.50.360">
    <property type="match status" value="1"/>
</dbReference>
<dbReference type="SUPFAM" id="SSF52218">
    <property type="entry name" value="Flavoproteins"/>
    <property type="match status" value="1"/>
</dbReference>
<dbReference type="PANTHER" id="PTHR30543:SF21">
    <property type="entry name" value="NAD(P)H-DEPENDENT FMN REDUCTASE LOT6"/>
    <property type="match status" value="1"/>
</dbReference>
<dbReference type="AlphaFoldDB" id="A0A4Q8ADZ0"/>
<dbReference type="GO" id="GO:0005829">
    <property type="term" value="C:cytosol"/>
    <property type="evidence" value="ECO:0007669"/>
    <property type="project" value="TreeGrafter"/>
</dbReference>
<reference evidence="2 3" key="1">
    <citation type="submission" date="2019-02" db="EMBL/GenBank/DDBJ databases">
        <title>Sequencing the genomes of 1000 actinobacteria strains.</title>
        <authorList>
            <person name="Klenk H.-P."/>
        </authorList>
    </citation>
    <scope>NUCLEOTIDE SEQUENCE [LARGE SCALE GENOMIC DNA]</scope>
    <source>
        <strain evidence="2 3">DSM 17364</strain>
    </source>
</reference>
<dbReference type="PANTHER" id="PTHR30543">
    <property type="entry name" value="CHROMATE REDUCTASE"/>
    <property type="match status" value="1"/>
</dbReference>
<dbReference type="InterPro" id="IPR050712">
    <property type="entry name" value="NAD(P)H-dep_reductase"/>
</dbReference>
<comment type="caution">
    <text evidence="2">The sequence shown here is derived from an EMBL/GenBank/DDBJ whole genome shotgun (WGS) entry which is preliminary data.</text>
</comment>
<dbReference type="InterPro" id="IPR029039">
    <property type="entry name" value="Flavoprotein-like_sf"/>
</dbReference>
<dbReference type="InterPro" id="IPR005025">
    <property type="entry name" value="FMN_Rdtase-like_dom"/>
</dbReference>
<dbReference type="Pfam" id="PF03358">
    <property type="entry name" value="FMN_red"/>
    <property type="match status" value="1"/>
</dbReference>
<keyword evidence="3" id="KW-1185">Reference proteome</keyword>